<name>A0A363NS05_9SPHI</name>
<evidence type="ECO:0000256" key="2">
    <source>
        <dbReference type="SAM" id="SignalP"/>
    </source>
</evidence>
<reference evidence="4 5" key="1">
    <citation type="submission" date="2018-04" db="EMBL/GenBank/DDBJ databases">
        <title>Sphingobacterium sp. M46 Genome.</title>
        <authorList>
            <person name="Cheng J."/>
            <person name="Li Y."/>
        </authorList>
    </citation>
    <scope>NUCLEOTIDE SEQUENCE [LARGE SCALE GENOMIC DNA]</scope>
    <source>
        <strain evidence="4 5">M46</strain>
    </source>
</reference>
<dbReference type="InterPro" id="IPR054593">
    <property type="entry name" value="Beta-mannosidase-like_N2"/>
</dbReference>
<proteinExistence type="predicted"/>
<dbReference type="OrthoDB" id="9761519at2"/>
<evidence type="ECO:0000313" key="4">
    <source>
        <dbReference type="EMBL" id="PUV23602.1"/>
    </source>
</evidence>
<keyword evidence="2" id="KW-0732">Signal</keyword>
<dbReference type="InterPro" id="IPR053161">
    <property type="entry name" value="Ulvan_degrading_GH"/>
</dbReference>
<sequence>MKKIYISLVLACNLLAFGRTMAQDLWPAVTKEMKPWTRWWWLGSAVDRTNLERELTLFEKSGFGGVEITPIYGAKGFESNYLTFLSPQWMNMLGVTTDKANALGMGVDMNLGTGWPFGGAQIKEKDAATKLILDEFELKKGEKITFPLKPKDPKQRYFFLQALRAFKSDNSEINLDDYSSHTDGTWEAPTDVRLLAVFSGRTGQKVKRAAPGGEGYTLDHLGKTSVASYFNRFAEVFNGKQLNVRAFFNDSYEVYGANWTDEFLQSFERIKGYKLQDNLLDFAGKGGNENKTARLKSDYREVVNALLANNFLIPFTDFAHRYQAISKNQAHGSPGNLIDLYADTDIPECETFGSSSFAIPGLRRDTADIRNVDPDPIMAKFATSAANVYGKKYTSSETFTWLTEHFKTSLSQTKPEVEQLFLAGVNHVFYHGTTYSPKNVPFPGWLFYASVNFVPQNSFWDHLSGLNQYITRVQSILQSSRADNELLVYWPIYDIWNNAKGMDKALKVHDVDEWLHPTQFYKQSVQLQKRGYSFDFATDKILAGTTVNDGKLKTSKDAIPYRAIYIPACHYFSEVTLQKILEMAKQGATVIFQQLPQEVRGYNQLDERTALFNKLITSLGFEKNNANQYTAFGKGKIYLTTDVNSALETEQIAPERINQTGLKFSRRVSGKDTYYYLVNHSGQTVDRSMTLNAQAKYYSFLDPQTGRVFKLPSRDGKIRVQIPSGYSWIILASEQQAVEPFRYQDELIQVTQLDHDWKVSFISGGSVLPHARKIGRLSSWTEWGDKDAINFSGTAAYEKTFSIEKDQSKSYLLKLGRVAESARVFINGKDAGILWSIPFQQDVTKWLVNGENKIRIEVANLMANRIRQLDQQKFAWRNYHEINFVNINYKNFDASDWKPMESGLIGPVTLWSY</sequence>
<evidence type="ECO:0000313" key="5">
    <source>
        <dbReference type="Proteomes" id="UP000250831"/>
    </source>
</evidence>
<dbReference type="EMBL" id="QCXX01000004">
    <property type="protein sequence ID" value="PUV23602.1"/>
    <property type="molecule type" value="Genomic_DNA"/>
</dbReference>
<evidence type="ECO:0000259" key="3">
    <source>
        <dbReference type="Pfam" id="PF22666"/>
    </source>
</evidence>
<protein>
    <submittedName>
        <fullName evidence="4">Glycoside hydrolase</fullName>
    </submittedName>
</protein>
<dbReference type="AlphaFoldDB" id="A0A363NS05"/>
<feature type="signal peptide" evidence="2">
    <location>
        <begin position="1"/>
        <end position="22"/>
    </location>
</feature>
<dbReference type="Proteomes" id="UP000250831">
    <property type="component" value="Unassembled WGS sequence"/>
</dbReference>
<keyword evidence="5" id="KW-1185">Reference proteome</keyword>
<accession>A0A363NS05</accession>
<evidence type="ECO:0000256" key="1">
    <source>
        <dbReference type="ARBA" id="ARBA00022801"/>
    </source>
</evidence>
<dbReference type="Gene3D" id="2.60.120.260">
    <property type="entry name" value="Galactose-binding domain-like"/>
    <property type="match status" value="1"/>
</dbReference>
<dbReference type="RefSeq" id="WP_108634945.1">
    <property type="nucleotide sequence ID" value="NZ_QCXX01000004.1"/>
</dbReference>
<dbReference type="SUPFAM" id="SSF49785">
    <property type="entry name" value="Galactose-binding domain-like"/>
    <property type="match status" value="1"/>
</dbReference>
<gene>
    <name evidence="4" type="ORF">DCO56_17025</name>
</gene>
<dbReference type="PANTHER" id="PTHR36848">
    <property type="entry name" value="DNA-BINDING PROTEIN (PUTATIVE SECRETED PROTEIN)-RELATED"/>
    <property type="match status" value="1"/>
</dbReference>
<dbReference type="Pfam" id="PF17132">
    <property type="entry name" value="Glyco_hydro_106"/>
    <property type="match status" value="2"/>
</dbReference>
<keyword evidence="1 4" id="KW-0378">Hydrolase</keyword>
<dbReference type="Pfam" id="PF22666">
    <property type="entry name" value="Glyco_hydro_2_N2"/>
    <property type="match status" value="1"/>
</dbReference>
<organism evidence="4 5">
    <name type="scientific">Sphingobacterium athyrii</name>
    <dbReference type="NCBI Taxonomy" id="2152717"/>
    <lineage>
        <taxon>Bacteria</taxon>
        <taxon>Pseudomonadati</taxon>
        <taxon>Bacteroidota</taxon>
        <taxon>Sphingobacteriia</taxon>
        <taxon>Sphingobacteriales</taxon>
        <taxon>Sphingobacteriaceae</taxon>
        <taxon>Sphingobacterium</taxon>
    </lineage>
</organism>
<feature type="domain" description="Beta-mannosidase-like galactose-binding" evidence="3">
    <location>
        <begin position="795"/>
        <end position="899"/>
    </location>
</feature>
<dbReference type="InterPro" id="IPR008979">
    <property type="entry name" value="Galactose-bd-like_sf"/>
</dbReference>
<dbReference type="PANTHER" id="PTHR36848:SF2">
    <property type="entry name" value="SECRETED PROTEIN"/>
    <property type="match status" value="1"/>
</dbReference>
<dbReference type="NCBIfam" id="NF045579">
    <property type="entry name" value="rhamnoside_JR"/>
    <property type="match status" value="1"/>
</dbReference>
<comment type="caution">
    <text evidence="4">The sequence shown here is derived from an EMBL/GenBank/DDBJ whole genome shotgun (WGS) entry which is preliminary data.</text>
</comment>
<feature type="chain" id="PRO_5016735667" evidence="2">
    <location>
        <begin position="23"/>
        <end position="913"/>
    </location>
</feature>
<dbReference type="GO" id="GO:0004553">
    <property type="term" value="F:hydrolase activity, hydrolyzing O-glycosyl compounds"/>
    <property type="evidence" value="ECO:0007669"/>
    <property type="project" value="UniProtKB-ARBA"/>
</dbReference>